<name>A0A453BJK8_AEGTS</name>
<evidence type="ECO:0000313" key="2">
    <source>
        <dbReference type="Proteomes" id="UP000015105"/>
    </source>
</evidence>
<sequence length="37" mass="4149">MTACASFPYYTDDSESPSLNTFTQLSTMSITTSVFFR</sequence>
<dbReference type="Proteomes" id="UP000015105">
    <property type="component" value="Chromosome 2D"/>
</dbReference>
<reference evidence="1" key="4">
    <citation type="submission" date="2019-03" db="UniProtKB">
        <authorList>
            <consortium name="EnsemblPlants"/>
        </authorList>
    </citation>
    <scope>IDENTIFICATION</scope>
</reference>
<reference evidence="2" key="1">
    <citation type="journal article" date="2014" name="Science">
        <title>Ancient hybridizations among the ancestral genomes of bread wheat.</title>
        <authorList>
            <consortium name="International Wheat Genome Sequencing Consortium,"/>
            <person name="Marcussen T."/>
            <person name="Sandve S.R."/>
            <person name="Heier L."/>
            <person name="Spannagl M."/>
            <person name="Pfeifer M."/>
            <person name="Jakobsen K.S."/>
            <person name="Wulff B.B."/>
            <person name="Steuernagel B."/>
            <person name="Mayer K.F."/>
            <person name="Olsen O.A."/>
        </authorList>
    </citation>
    <scope>NUCLEOTIDE SEQUENCE [LARGE SCALE GENOMIC DNA]</scope>
    <source>
        <strain evidence="2">cv. AL8/78</strain>
    </source>
</reference>
<dbReference type="EnsemblPlants" id="AET2Gv20533900.8">
    <property type="protein sequence ID" value="AET2Gv20533900.8"/>
    <property type="gene ID" value="AET2Gv20533900"/>
</dbReference>
<accession>A0A453BJK8</accession>
<dbReference type="Gramene" id="AET2Gv20533900.8">
    <property type="protein sequence ID" value="AET2Gv20533900.8"/>
    <property type="gene ID" value="AET2Gv20533900"/>
</dbReference>
<organism evidence="1 2">
    <name type="scientific">Aegilops tauschii subsp. strangulata</name>
    <name type="common">Goatgrass</name>
    <dbReference type="NCBI Taxonomy" id="200361"/>
    <lineage>
        <taxon>Eukaryota</taxon>
        <taxon>Viridiplantae</taxon>
        <taxon>Streptophyta</taxon>
        <taxon>Embryophyta</taxon>
        <taxon>Tracheophyta</taxon>
        <taxon>Spermatophyta</taxon>
        <taxon>Magnoliopsida</taxon>
        <taxon>Liliopsida</taxon>
        <taxon>Poales</taxon>
        <taxon>Poaceae</taxon>
        <taxon>BOP clade</taxon>
        <taxon>Pooideae</taxon>
        <taxon>Triticodae</taxon>
        <taxon>Triticeae</taxon>
        <taxon>Triticinae</taxon>
        <taxon>Aegilops</taxon>
    </lineage>
</organism>
<reference evidence="2" key="2">
    <citation type="journal article" date="2017" name="Nat. Plants">
        <title>The Aegilops tauschii genome reveals multiple impacts of transposons.</title>
        <authorList>
            <person name="Zhao G."/>
            <person name="Zou C."/>
            <person name="Li K."/>
            <person name="Wang K."/>
            <person name="Li T."/>
            <person name="Gao L."/>
            <person name="Zhang X."/>
            <person name="Wang H."/>
            <person name="Yang Z."/>
            <person name="Liu X."/>
            <person name="Jiang W."/>
            <person name="Mao L."/>
            <person name="Kong X."/>
            <person name="Jiao Y."/>
            <person name="Jia J."/>
        </authorList>
    </citation>
    <scope>NUCLEOTIDE SEQUENCE [LARGE SCALE GENOMIC DNA]</scope>
    <source>
        <strain evidence="2">cv. AL8/78</strain>
    </source>
</reference>
<dbReference type="AlphaFoldDB" id="A0A453BJK8"/>
<reference evidence="1" key="3">
    <citation type="journal article" date="2017" name="Nature">
        <title>Genome sequence of the progenitor of the wheat D genome Aegilops tauschii.</title>
        <authorList>
            <person name="Luo M.C."/>
            <person name="Gu Y.Q."/>
            <person name="Puiu D."/>
            <person name="Wang H."/>
            <person name="Twardziok S.O."/>
            <person name="Deal K.R."/>
            <person name="Huo N."/>
            <person name="Zhu T."/>
            <person name="Wang L."/>
            <person name="Wang Y."/>
            <person name="McGuire P.E."/>
            <person name="Liu S."/>
            <person name="Long H."/>
            <person name="Ramasamy R.K."/>
            <person name="Rodriguez J.C."/>
            <person name="Van S.L."/>
            <person name="Yuan L."/>
            <person name="Wang Z."/>
            <person name="Xia Z."/>
            <person name="Xiao L."/>
            <person name="Anderson O.D."/>
            <person name="Ouyang S."/>
            <person name="Liang Y."/>
            <person name="Zimin A.V."/>
            <person name="Pertea G."/>
            <person name="Qi P."/>
            <person name="Bennetzen J.L."/>
            <person name="Dai X."/>
            <person name="Dawson M.W."/>
            <person name="Muller H.G."/>
            <person name="Kugler K."/>
            <person name="Rivarola-Duarte L."/>
            <person name="Spannagl M."/>
            <person name="Mayer K.F.X."/>
            <person name="Lu F.H."/>
            <person name="Bevan M.W."/>
            <person name="Leroy P."/>
            <person name="Li P."/>
            <person name="You F.M."/>
            <person name="Sun Q."/>
            <person name="Liu Z."/>
            <person name="Lyons E."/>
            <person name="Wicker T."/>
            <person name="Salzberg S.L."/>
            <person name="Devos K.M."/>
            <person name="Dvorak J."/>
        </authorList>
    </citation>
    <scope>NUCLEOTIDE SEQUENCE [LARGE SCALE GENOMIC DNA]</scope>
    <source>
        <strain evidence="1">cv. AL8/78</strain>
    </source>
</reference>
<keyword evidence="2" id="KW-1185">Reference proteome</keyword>
<evidence type="ECO:0000313" key="1">
    <source>
        <dbReference type="EnsemblPlants" id="AET2Gv20533900.8"/>
    </source>
</evidence>
<protein>
    <submittedName>
        <fullName evidence="1">Uncharacterized protein</fullName>
    </submittedName>
</protein>
<proteinExistence type="predicted"/>
<reference evidence="1" key="5">
    <citation type="journal article" date="2021" name="G3 (Bethesda)">
        <title>Aegilops tauschii genome assembly Aet v5.0 features greater sequence contiguity and improved annotation.</title>
        <authorList>
            <person name="Wang L."/>
            <person name="Zhu T."/>
            <person name="Rodriguez J.C."/>
            <person name="Deal K.R."/>
            <person name="Dubcovsky J."/>
            <person name="McGuire P.E."/>
            <person name="Lux T."/>
            <person name="Spannagl M."/>
            <person name="Mayer K.F.X."/>
            <person name="Baldrich P."/>
            <person name="Meyers B.C."/>
            <person name="Huo N."/>
            <person name="Gu Y.Q."/>
            <person name="Zhou H."/>
            <person name="Devos K.M."/>
            <person name="Bennetzen J.L."/>
            <person name="Unver T."/>
            <person name="Budak H."/>
            <person name="Gulick P.J."/>
            <person name="Galiba G."/>
            <person name="Kalapos B."/>
            <person name="Nelson D.R."/>
            <person name="Li P."/>
            <person name="You F.M."/>
            <person name="Luo M.C."/>
            <person name="Dvorak J."/>
        </authorList>
    </citation>
    <scope>NUCLEOTIDE SEQUENCE [LARGE SCALE GENOMIC DNA]</scope>
    <source>
        <strain evidence="1">cv. AL8/78</strain>
    </source>
</reference>